<dbReference type="OrthoDB" id="9804099at2"/>
<dbReference type="Pfam" id="PF12652">
    <property type="entry name" value="CotJB"/>
    <property type="match status" value="1"/>
</dbReference>
<dbReference type="InterPro" id="IPR024207">
    <property type="entry name" value="CotJB_dom"/>
</dbReference>
<evidence type="ECO:0000313" key="3">
    <source>
        <dbReference type="Proteomes" id="UP000004259"/>
    </source>
</evidence>
<name>E9SGW9_RUMAL</name>
<dbReference type="EMBL" id="ADKM02000130">
    <property type="protein sequence ID" value="EGC01349.1"/>
    <property type="molecule type" value="Genomic_DNA"/>
</dbReference>
<evidence type="ECO:0000259" key="1">
    <source>
        <dbReference type="Pfam" id="PF12652"/>
    </source>
</evidence>
<dbReference type="STRING" id="246199.CUS_7497"/>
<keyword evidence="3" id="KW-1185">Reference proteome</keyword>
<organism evidence="2 3">
    <name type="scientific">Ruminococcus albus 8</name>
    <dbReference type="NCBI Taxonomy" id="246199"/>
    <lineage>
        <taxon>Bacteria</taxon>
        <taxon>Bacillati</taxon>
        <taxon>Bacillota</taxon>
        <taxon>Clostridia</taxon>
        <taxon>Eubacteriales</taxon>
        <taxon>Oscillospiraceae</taxon>
        <taxon>Ruminococcus</taxon>
    </lineage>
</organism>
<comment type="caution">
    <text evidence="2">The sequence shown here is derived from an EMBL/GenBank/DDBJ whole genome shotgun (WGS) entry which is preliminary data.</text>
</comment>
<proteinExistence type="predicted"/>
<dbReference type="Proteomes" id="UP000004259">
    <property type="component" value="Unassembled WGS sequence"/>
</dbReference>
<sequence>MPVLNDKQKLMRKLQQSCFALAEANLYLDSHPTCKMGLEYFRRHKAEKEAIEKEYTEKYGPLTAVQSDGTKKWEWVAAPFPWERGEN</sequence>
<accession>E9SGW9</accession>
<dbReference type="RefSeq" id="WP_002852801.1">
    <property type="nucleotide sequence ID" value="NZ_ADKM02000130.1"/>
</dbReference>
<feature type="domain" description="Protein CotJB" evidence="1">
    <location>
        <begin position="9"/>
        <end position="83"/>
    </location>
</feature>
<evidence type="ECO:0000313" key="2">
    <source>
        <dbReference type="EMBL" id="EGC01349.1"/>
    </source>
</evidence>
<gene>
    <name evidence="2" type="ORF">CUS_7497</name>
</gene>
<dbReference type="eggNOG" id="ENOG5032Y4N">
    <property type="taxonomic scope" value="Bacteria"/>
</dbReference>
<dbReference type="AlphaFoldDB" id="E9SGW9"/>
<reference evidence="2 3" key="1">
    <citation type="submission" date="2011-02" db="EMBL/GenBank/DDBJ databases">
        <authorList>
            <person name="Nelson K.E."/>
            <person name="Sutton G."/>
            <person name="Torralba M."/>
            <person name="Durkin S."/>
            <person name="Harkins D."/>
            <person name="Montgomery R."/>
            <person name="Ziemer C."/>
            <person name="Klaassens E."/>
            <person name="Ocuiv P."/>
            <person name="Morrison M."/>
        </authorList>
    </citation>
    <scope>NUCLEOTIDE SEQUENCE [LARGE SCALE GENOMIC DNA]</scope>
    <source>
        <strain evidence="2 3">8</strain>
    </source>
</reference>
<protein>
    <recommendedName>
        <fullName evidence="1">Protein CotJB domain-containing protein</fullName>
    </recommendedName>
</protein>